<reference evidence="8 9" key="1">
    <citation type="submission" date="2024-07" db="EMBL/GenBank/DDBJ databases">
        <title>Chromosome-level genome assembly of the water stick insect Ranatra chinensis (Heteroptera: Nepidae).</title>
        <authorList>
            <person name="Liu X."/>
        </authorList>
    </citation>
    <scope>NUCLEOTIDE SEQUENCE [LARGE SCALE GENOMIC DNA]</scope>
    <source>
        <strain evidence="8">Cailab_2021Rc</strain>
        <tissue evidence="8">Muscle</tissue>
    </source>
</reference>
<keyword evidence="4 6" id="KW-0963">Cytoplasm</keyword>
<dbReference type="Gene3D" id="3.30.70.1730">
    <property type="match status" value="1"/>
</dbReference>
<dbReference type="InterPro" id="IPR051742">
    <property type="entry name" value="Ribosome_Assembly_uL10"/>
</dbReference>
<dbReference type="CDD" id="cd05796">
    <property type="entry name" value="Ribosomal_P0_like"/>
    <property type="match status" value="1"/>
</dbReference>
<dbReference type="InterPro" id="IPR001790">
    <property type="entry name" value="Ribosomal_uL10"/>
</dbReference>
<dbReference type="Gene3D" id="3.90.105.20">
    <property type="match status" value="1"/>
</dbReference>
<dbReference type="PANTHER" id="PTHR45841:SF1">
    <property type="entry name" value="MRNA TURNOVER PROTEIN 4 HOMOLOG"/>
    <property type="match status" value="1"/>
</dbReference>
<dbReference type="GO" id="GO:0005730">
    <property type="term" value="C:nucleolus"/>
    <property type="evidence" value="ECO:0007669"/>
    <property type="project" value="UniProtKB-SubCell"/>
</dbReference>
<evidence type="ECO:0000256" key="2">
    <source>
        <dbReference type="ARBA" id="ARBA00008889"/>
    </source>
</evidence>
<organism evidence="8 9">
    <name type="scientific">Ranatra chinensis</name>
    <dbReference type="NCBI Taxonomy" id="642074"/>
    <lineage>
        <taxon>Eukaryota</taxon>
        <taxon>Metazoa</taxon>
        <taxon>Ecdysozoa</taxon>
        <taxon>Arthropoda</taxon>
        <taxon>Hexapoda</taxon>
        <taxon>Insecta</taxon>
        <taxon>Pterygota</taxon>
        <taxon>Neoptera</taxon>
        <taxon>Paraneoptera</taxon>
        <taxon>Hemiptera</taxon>
        <taxon>Heteroptera</taxon>
        <taxon>Panheteroptera</taxon>
        <taxon>Nepomorpha</taxon>
        <taxon>Nepidae</taxon>
        <taxon>Ranatrinae</taxon>
        <taxon>Ranatra</taxon>
    </lineage>
</organism>
<dbReference type="Pfam" id="PF17777">
    <property type="entry name" value="RL10P_insert"/>
    <property type="match status" value="1"/>
</dbReference>
<evidence type="ECO:0000256" key="3">
    <source>
        <dbReference type="ARBA" id="ARBA00011117"/>
    </source>
</evidence>
<comment type="subunit">
    <text evidence="3 6">Associates with the pre-60S ribosomal particle.</text>
</comment>
<dbReference type="GO" id="GO:0030684">
    <property type="term" value="C:preribosome"/>
    <property type="evidence" value="ECO:0007669"/>
    <property type="project" value="UniProtKB-ARBA"/>
</dbReference>
<feature type="non-terminal residue" evidence="8">
    <location>
        <position position="1"/>
    </location>
</feature>
<name>A0ABD0Y744_9HEMI</name>
<accession>A0ABD0Y744</accession>
<dbReference type="EMBL" id="JBFDAA010000012">
    <property type="protein sequence ID" value="KAL1123210.1"/>
    <property type="molecule type" value="Genomic_DNA"/>
</dbReference>
<dbReference type="SUPFAM" id="SSF160369">
    <property type="entry name" value="Ribosomal protein L10-like"/>
    <property type="match status" value="1"/>
</dbReference>
<dbReference type="Proteomes" id="UP001558652">
    <property type="component" value="Unassembled WGS sequence"/>
</dbReference>
<dbReference type="FunFam" id="3.30.70.1730:FF:000005">
    <property type="entry name" value="Ribosome assembly factor mrt4"/>
    <property type="match status" value="1"/>
</dbReference>
<evidence type="ECO:0000256" key="4">
    <source>
        <dbReference type="ARBA" id="ARBA00022490"/>
    </source>
</evidence>
<evidence type="ECO:0000313" key="8">
    <source>
        <dbReference type="EMBL" id="KAL1123210.1"/>
    </source>
</evidence>
<dbReference type="InterPro" id="IPR040637">
    <property type="entry name" value="Ribosomal_uL10-like_insert"/>
</dbReference>
<evidence type="ECO:0000256" key="5">
    <source>
        <dbReference type="ARBA" id="ARBA00023242"/>
    </source>
</evidence>
<gene>
    <name evidence="8" type="ORF">AAG570_002297</name>
</gene>
<proteinExistence type="inferred from homology"/>
<comment type="similarity">
    <text evidence="2 6">Belongs to the universal ribosomal protein uL10 family.</text>
</comment>
<keyword evidence="6" id="KW-0690">Ribosome biogenesis</keyword>
<sequence>SVSLTKTGKKGLQAKQQLVAEIRKSVEDYKSIFVFSVDGMRNSQLKLLRDEWKDSRFFFGKNKVMTLGLGRKKEDEIEENLHNLSAQLKGQCGLLFTNRKKEEVLDYFDKYSGEDFARAGFSATETVELKAGPLPDFPHSMEPQLRQIGLMTILEKGVITLLTDHVVCKKGKLLTPQQARILVRLYIYFI</sequence>
<keyword evidence="9" id="KW-1185">Reference proteome</keyword>
<feature type="domain" description="Large ribosomal subunit protein uL10-like insertion" evidence="7">
    <location>
        <begin position="117"/>
        <end position="187"/>
    </location>
</feature>
<evidence type="ECO:0000256" key="6">
    <source>
        <dbReference type="RuleBase" id="RU364039"/>
    </source>
</evidence>
<dbReference type="InterPro" id="IPR043164">
    <property type="entry name" value="Ribosomal_uL10-like_insert_sf"/>
</dbReference>
<evidence type="ECO:0000256" key="1">
    <source>
        <dbReference type="ARBA" id="ARBA00004046"/>
    </source>
</evidence>
<protein>
    <recommendedName>
        <fullName evidence="6">Ribosome assembly factor mrt4</fullName>
    </recommendedName>
</protein>
<dbReference type="GO" id="GO:0005737">
    <property type="term" value="C:cytoplasm"/>
    <property type="evidence" value="ECO:0007669"/>
    <property type="project" value="UniProtKB-SubCell"/>
</dbReference>
<dbReference type="InterPro" id="IPR043141">
    <property type="entry name" value="Ribosomal_uL10-like_sf"/>
</dbReference>
<evidence type="ECO:0000259" key="7">
    <source>
        <dbReference type="Pfam" id="PF17777"/>
    </source>
</evidence>
<keyword evidence="5 6" id="KW-0539">Nucleus</keyword>
<comment type="function">
    <text evidence="1 6">Component of the ribosome assembly machinery. Nuclear paralog of the ribosomal protein P0, it binds pre-60S subunits at an early stage of assembly in the nucleolus, and is replaced by P0 in cytoplasmic pre-60S subunits and mature 80S ribosomes.</text>
</comment>
<dbReference type="PANTHER" id="PTHR45841">
    <property type="entry name" value="MRNA TURNOVER PROTEIN 4 MRTO4"/>
    <property type="match status" value="1"/>
</dbReference>
<dbReference type="FunFam" id="3.90.105.20:FF:000003">
    <property type="entry name" value="Ribosome assembly factor mrt4"/>
    <property type="match status" value="1"/>
</dbReference>
<comment type="subcellular location">
    <subcellularLocation>
        <location evidence="6">Cytoplasm</location>
    </subcellularLocation>
    <subcellularLocation>
        <location evidence="6">Nucleus</location>
        <location evidence="6">Nucleolus</location>
    </subcellularLocation>
</comment>
<dbReference type="AlphaFoldDB" id="A0ABD0Y744"/>
<dbReference type="GO" id="GO:0042273">
    <property type="term" value="P:ribosomal large subunit biogenesis"/>
    <property type="evidence" value="ECO:0007669"/>
    <property type="project" value="UniProtKB-ARBA"/>
</dbReference>
<dbReference type="Pfam" id="PF00466">
    <property type="entry name" value="Ribosomal_L10"/>
    <property type="match status" value="1"/>
</dbReference>
<comment type="caution">
    <text evidence="8">The sequence shown here is derived from an EMBL/GenBank/DDBJ whole genome shotgun (WGS) entry which is preliminary data.</text>
</comment>
<evidence type="ECO:0000313" key="9">
    <source>
        <dbReference type="Proteomes" id="UP001558652"/>
    </source>
</evidence>
<dbReference type="InterPro" id="IPR033867">
    <property type="entry name" value="Mrt4"/>
</dbReference>